<name>A0A974XL29_9GAMM</name>
<evidence type="ECO:0000313" key="3">
    <source>
        <dbReference type="Proteomes" id="UP000663281"/>
    </source>
</evidence>
<keyword evidence="3" id="KW-1185">Reference proteome</keyword>
<gene>
    <name evidence="2" type="ORF">JYB88_01580</name>
</gene>
<dbReference type="Proteomes" id="UP000663281">
    <property type="component" value="Chromosome"/>
</dbReference>
<feature type="region of interest" description="Disordered" evidence="1">
    <location>
        <begin position="33"/>
        <end position="99"/>
    </location>
</feature>
<sequence length="99" mass="11262">MVGLDSIYAMLAKPVQAIRENKRVVEQLDKDTAIAADSHEAPQSQLPPKITKDRRKAERDRRNPDGEDLRNDSNPQYEHSQRSGRGDRRADQSHIDTEA</sequence>
<dbReference type="EMBL" id="CP071504">
    <property type="protein sequence ID" value="QSX30385.1"/>
    <property type="molecule type" value="Genomic_DNA"/>
</dbReference>
<evidence type="ECO:0000313" key="2">
    <source>
        <dbReference type="EMBL" id="QSX30385.1"/>
    </source>
</evidence>
<feature type="compositionally biased region" description="Basic and acidic residues" evidence="1">
    <location>
        <begin position="79"/>
        <end position="99"/>
    </location>
</feature>
<organism evidence="2 3">
    <name type="scientific">Shewanella cyperi</name>
    <dbReference type="NCBI Taxonomy" id="2814292"/>
    <lineage>
        <taxon>Bacteria</taxon>
        <taxon>Pseudomonadati</taxon>
        <taxon>Pseudomonadota</taxon>
        <taxon>Gammaproteobacteria</taxon>
        <taxon>Alteromonadales</taxon>
        <taxon>Shewanellaceae</taxon>
        <taxon>Shewanella</taxon>
    </lineage>
</organism>
<evidence type="ECO:0000256" key="1">
    <source>
        <dbReference type="SAM" id="MobiDB-lite"/>
    </source>
</evidence>
<dbReference type="RefSeq" id="WP_207325251.1">
    <property type="nucleotide sequence ID" value="NZ_CP071504.1"/>
</dbReference>
<protein>
    <submittedName>
        <fullName evidence="2">Uncharacterized protein</fullName>
    </submittedName>
</protein>
<dbReference type="KEGG" id="scyp:JYB88_01580"/>
<accession>A0A974XL29</accession>
<feature type="compositionally biased region" description="Basic and acidic residues" evidence="1">
    <location>
        <begin position="55"/>
        <end position="71"/>
    </location>
</feature>
<reference evidence="2 3" key="1">
    <citation type="submission" date="2021-03" db="EMBL/GenBank/DDBJ databases">
        <title>Novel species identification of genus Shewanella.</title>
        <authorList>
            <person name="Liu G."/>
            <person name="Zhang Q."/>
        </authorList>
    </citation>
    <scope>NUCLEOTIDE SEQUENCE [LARGE SCALE GENOMIC DNA]</scope>
    <source>
        <strain evidence="2 3">FJAT-53726</strain>
    </source>
</reference>
<dbReference type="AlphaFoldDB" id="A0A974XL29"/>
<proteinExistence type="predicted"/>